<keyword evidence="1" id="KW-0472">Membrane</keyword>
<feature type="transmembrane region" description="Helical" evidence="1">
    <location>
        <begin position="12"/>
        <end position="34"/>
    </location>
</feature>
<sequence>MNKEVTNKKGSNIIASLFTFKILIVTMLLTSSGYPVHTF</sequence>
<dbReference type="Proteomes" id="UP000254893">
    <property type="component" value="Unassembled WGS sequence"/>
</dbReference>
<gene>
    <name evidence="2" type="ORF">NCTC11388_02492</name>
</gene>
<keyword evidence="1" id="KW-0812">Transmembrane</keyword>
<dbReference type="EMBL" id="UGYW01000002">
    <property type="protein sequence ID" value="SUJ15489.1"/>
    <property type="molecule type" value="Genomic_DNA"/>
</dbReference>
<name>A0A380C960_SPHSI</name>
<evidence type="ECO:0000313" key="2">
    <source>
        <dbReference type="EMBL" id="SUJ15489.1"/>
    </source>
</evidence>
<protein>
    <submittedName>
        <fullName evidence="2">Uncharacterized protein</fullName>
    </submittedName>
</protein>
<proteinExistence type="predicted"/>
<reference evidence="2 3" key="1">
    <citation type="submission" date="2018-06" db="EMBL/GenBank/DDBJ databases">
        <authorList>
            <consortium name="Pathogen Informatics"/>
            <person name="Doyle S."/>
        </authorList>
    </citation>
    <scope>NUCLEOTIDE SEQUENCE [LARGE SCALE GENOMIC DNA]</scope>
    <source>
        <strain evidence="2 3">NCTC11388</strain>
    </source>
</reference>
<dbReference type="AlphaFoldDB" id="A0A380C960"/>
<evidence type="ECO:0000313" key="3">
    <source>
        <dbReference type="Proteomes" id="UP000254893"/>
    </source>
</evidence>
<accession>A0A380C960</accession>
<keyword evidence="1" id="KW-1133">Transmembrane helix</keyword>
<organism evidence="2 3">
    <name type="scientific">Sphingobacterium spiritivorum</name>
    <name type="common">Flavobacterium spiritivorum</name>
    <dbReference type="NCBI Taxonomy" id="258"/>
    <lineage>
        <taxon>Bacteria</taxon>
        <taxon>Pseudomonadati</taxon>
        <taxon>Bacteroidota</taxon>
        <taxon>Sphingobacteriia</taxon>
        <taxon>Sphingobacteriales</taxon>
        <taxon>Sphingobacteriaceae</taxon>
        <taxon>Sphingobacterium</taxon>
    </lineage>
</organism>
<evidence type="ECO:0000256" key="1">
    <source>
        <dbReference type="SAM" id="Phobius"/>
    </source>
</evidence>